<feature type="domain" description="Immunoglobulin" evidence="2">
    <location>
        <begin position="1271"/>
        <end position="1379"/>
    </location>
</feature>
<evidence type="ECO:0000313" key="3">
    <source>
        <dbReference type="EMBL" id="PRX11514.1"/>
    </source>
</evidence>
<dbReference type="Proteomes" id="UP000239997">
    <property type="component" value="Unassembled WGS sequence"/>
</dbReference>
<dbReference type="InterPro" id="IPR003599">
    <property type="entry name" value="Ig_sub"/>
</dbReference>
<feature type="compositionally biased region" description="Polar residues" evidence="1">
    <location>
        <begin position="1851"/>
        <end position="1864"/>
    </location>
</feature>
<dbReference type="InterPro" id="IPR013783">
    <property type="entry name" value="Ig-like_fold"/>
</dbReference>
<name>A0ABX5E1M7_NONUL</name>
<proteinExistence type="predicted"/>
<reference evidence="3 4" key="1">
    <citation type="submission" date="2018-03" db="EMBL/GenBank/DDBJ databases">
        <title>Genomic Encyclopedia of Archaeal and Bacterial Type Strains, Phase II (KMG-II): from individual species to whole genera.</title>
        <authorList>
            <person name="Goeker M."/>
        </authorList>
    </citation>
    <scope>NUCLEOTIDE SEQUENCE [LARGE SCALE GENOMIC DNA]</scope>
    <source>
        <strain evidence="3 4">DSM 22727</strain>
    </source>
</reference>
<feature type="compositionally biased region" description="Polar residues" evidence="1">
    <location>
        <begin position="1876"/>
        <end position="1886"/>
    </location>
</feature>
<dbReference type="EMBL" id="PVNA01000010">
    <property type="protein sequence ID" value="PRX11514.1"/>
    <property type="molecule type" value="Genomic_DNA"/>
</dbReference>
<feature type="domain" description="Immunoglobulin" evidence="2">
    <location>
        <begin position="1687"/>
        <end position="1796"/>
    </location>
</feature>
<evidence type="ECO:0000313" key="4">
    <source>
        <dbReference type="Proteomes" id="UP000239997"/>
    </source>
</evidence>
<feature type="domain" description="Immunoglobulin" evidence="2">
    <location>
        <begin position="862"/>
        <end position="971"/>
    </location>
</feature>
<feature type="region of interest" description="Disordered" evidence="1">
    <location>
        <begin position="1835"/>
        <end position="1893"/>
    </location>
</feature>
<feature type="region of interest" description="Disordered" evidence="1">
    <location>
        <begin position="1236"/>
        <end position="1258"/>
    </location>
</feature>
<gene>
    <name evidence="3" type="ORF">LY02_02862</name>
</gene>
<organism evidence="3 4">
    <name type="scientific">Nonlabens ulvanivorans</name>
    <name type="common">Persicivirga ulvanivorans</name>
    <dbReference type="NCBI Taxonomy" id="906888"/>
    <lineage>
        <taxon>Bacteria</taxon>
        <taxon>Pseudomonadati</taxon>
        <taxon>Bacteroidota</taxon>
        <taxon>Flavobacteriia</taxon>
        <taxon>Flavobacteriales</taxon>
        <taxon>Flavobacteriaceae</taxon>
        <taxon>Nonlabens</taxon>
    </lineage>
</organism>
<dbReference type="Gene3D" id="2.60.40.10">
    <property type="entry name" value="Immunoglobulins"/>
    <property type="match status" value="2"/>
</dbReference>
<evidence type="ECO:0000256" key="1">
    <source>
        <dbReference type="SAM" id="MobiDB-lite"/>
    </source>
</evidence>
<comment type="caution">
    <text evidence="3">The sequence shown here is derived from an EMBL/GenBank/DDBJ whole genome shotgun (WGS) entry which is preliminary data.</text>
</comment>
<keyword evidence="4" id="KW-1185">Reference proteome</keyword>
<sequence>MGKITTPSVLKWNNKSFFLIEFSFKQNFIATILLFLIAFSSYGQCPPGQDGLTGDCDSDLVLNQDDLDDDNDGILDTNEGCNQPGVLTVFNQISAIPASAFIPSGGTVPNGSSGLRISDSSGNYAVDIYIGPQTIEAAGQNNAATFNLTTGAIANGGTGLNDNEFVELIWTTTNSPTPFQIPSLSINDVNSLTAPLNPTDVRDAYAWSALGSWSINTNAADAGNPGGAVVSVDLAQVDDVGVFIVSDKDGNNVISNIGRFNTLTGVDSNSSDVLLNMTGNANGHNASFTFNNPQTTVSQYIFDSRNLGSGVVMAWNFLPQSTIAVAPLDRDTDNDGISDCYDLDSDNDGCNDVLESGGTDNDDDGILGTIPTTVNSDGLVTGGSPATGGYDGVSGNEILATQVNVAAMQPVDQTATTGESVTFTVTATADNSTGFTAGMPDYGAPGNAGAGLNYQWYIGDPETSGVAISAADTNYSGETTNMLTVNDVTGLDGTEYFVIVTHDDNVCISETRSATLTVNPDPCTDGATAGMVTANDPDADGINNVCDLDDDNDGILDTVEERCDQPNLANSNEGTGNFQDQLYIFDWSSIGGTLNNGDTQTFTVNDLEITATFSNVVVNGTGTQSIDTNDLNTFESPTFGQSLINVLYNTPGSAEALYGNADTQDFSFTVEFTALKNGIPYPLDIIAIDAEATTPNNQGNGPETISFQTNGGDWTFLESILTGVSPGQFNVNNQTLDVLGTYDLEGNGNSLYFSKNTTSIDVSVASPGTAQQAVAFAIYLRCDSDNDGIINSFDLDSDNDLCNDVLESGGTDNDDDGVLGVLPTTVDGDGLVTGSSPATGGYDGASGNEILATQVNVPAMQPVDQTATTGESATFTVTATADNSTGFTAGMPDYGAPGNAGAGLNYQWYIGDPETSGVAISAADTNYSGETTNMLTVNDVTGLDGTEYFVIVTHDDNVCIAETRSATLTVNPDPCTDGATAGMVTANDPDADGINNVCDLDDDNDGILDVSECQSVSLDWTINDPDNATLYDASTTATLNGSSLISSYSHNSNIRDPRVSSSDLSGFPSFNGTSNEGRIFTGGVEYLNFADSAPSTYIYNFSQPTTELLYVHFNSMDKAEITINALPNDPTIISLINGSGLGTNTYIKMTGTPSNGAGFSADIPIGTTQFSFTVPGGGDNYFMGITSGCIDTDMDGTPDLLDLDSDNDGCNDVLESGGTDNDDDGVLGDTATIVDSSGQVLTPGSGNTTGGYDGVDGNEFNATEVVVDSPPSDQTVESGSNATFTAVVRATSTIEYDGFAPSTTPDFNDPSAIDISGTTTYQWYLGDPNSGGSLLAGETGSSLTLTTDPSMDGNQYCVVITHPDNICFTQTECAVLTVTIPVDQCDPVASGNLDSDLDGVSDICDVDDDNDGILDTEECEAPIGSITMGDGTTVLDGNYSNSTGTSAEITITSDHNTSEFTSGVTSGLQLVWDQGTDVIHNMSLSIEQPVLGTVGSIVVANNAPGSNYGAANATKEVNITWPGGGSAILNDPNDEISGYSSGDVITSGEVFVVNTGSLVRDSRWTLSIDLTGLNTYPVVIGYNSDASIATTGIVNEGFAFNLLLDCDFDQDGIPNRIDLDSDNDGCNDVLESEGTDNDDDGVLGDTATIVDSSGQVLTPGSGNTTGGYNGVDGNEFNATEVVVDSPPSDQTVESGSNATFTAVVRATSTIEYDGFAPSTTPDFNDPSAIDISGATTYQWYLGDPTNPANAIAGQTNASLTLSSVDNTFDGNEYCVVITHPDNICFTQTECAILTVTTTDCSQVVDGTVDVCALLAANPSNPIGLEDCDGDGETNLDECNAGSDPTDPCSIPSGSSATADTSNPIWQAADCDGDGETNGTEDMNGSDPTDPCDVSGTATVPDVSDENYAVWAAADCDGDGETNGEEVMNGTEPFDPCSVTNATIPTNPMMAGTPAQNAYDVWAAADCDGDGDSNGTD</sequence>
<protein>
    <recommendedName>
        <fullName evidence="2">Immunoglobulin domain-containing protein</fullName>
    </recommendedName>
</protein>
<accession>A0ABX5E1M7</accession>
<dbReference type="SMART" id="SM00409">
    <property type="entry name" value="IG"/>
    <property type="match status" value="4"/>
</dbReference>
<evidence type="ECO:0000259" key="2">
    <source>
        <dbReference type="SMART" id="SM00409"/>
    </source>
</evidence>
<feature type="compositionally biased region" description="Polar residues" evidence="1">
    <location>
        <begin position="1236"/>
        <end position="1246"/>
    </location>
</feature>
<feature type="domain" description="Immunoglobulin" evidence="2">
    <location>
        <begin position="410"/>
        <end position="519"/>
    </location>
</feature>
<feature type="non-terminal residue" evidence="3">
    <location>
        <position position="1976"/>
    </location>
</feature>